<dbReference type="EMBL" id="JAGQNX010000100">
    <property type="protein sequence ID" value="MCA9308517.1"/>
    <property type="molecule type" value="Genomic_DNA"/>
</dbReference>
<dbReference type="InterPro" id="IPR020846">
    <property type="entry name" value="MFS_dom"/>
</dbReference>
<feature type="transmembrane region" description="Helical" evidence="6">
    <location>
        <begin position="5"/>
        <end position="26"/>
    </location>
</feature>
<keyword evidence="2" id="KW-0813">Transport</keyword>
<evidence type="ECO:0000256" key="4">
    <source>
        <dbReference type="ARBA" id="ARBA00022989"/>
    </source>
</evidence>
<gene>
    <name evidence="8" type="ORF">KC980_03320</name>
</gene>
<dbReference type="AlphaFoldDB" id="A0A955ECN9"/>
<comment type="subcellular location">
    <subcellularLocation>
        <location evidence="1">Membrane</location>
        <topology evidence="1">Multi-pass membrane protein</topology>
    </subcellularLocation>
</comment>
<dbReference type="PANTHER" id="PTHR23504:SF15">
    <property type="entry name" value="MAJOR FACILITATOR SUPERFAMILY (MFS) PROFILE DOMAIN-CONTAINING PROTEIN"/>
    <property type="match status" value="1"/>
</dbReference>
<keyword evidence="3 6" id="KW-0812">Transmembrane</keyword>
<evidence type="ECO:0000256" key="5">
    <source>
        <dbReference type="ARBA" id="ARBA00023136"/>
    </source>
</evidence>
<feature type="transmembrane region" description="Helical" evidence="6">
    <location>
        <begin position="38"/>
        <end position="58"/>
    </location>
</feature>
<dbReference type="InterPro" id="IPR036259">
    <property type="entry name" value="MFS_trans_sf"/>
</dbReference>
<feature type="transmembrane region" description="Helical" evidence="6">
    <location>
        <begin position="290"/>
        <end position="310"/>
    </location>
</feature>
<feature type="transmembrane region" description="Helical" evidence="6">
    <location>
        <begin position="137"/>
        <end position="158"/>
    </location>
</feature>
<reference evidence="8" key="1">
    <citation type="submission" date="2020-04" db="EMBL/GenBank/DDBJ databases">
        <authorList>
            <person name="Zhang T."/>
        </authorList>
    </citation>
    <scope>NUCLEOTIDE SEQUENCE</scope>
    <source>
        <strain evidence="8">HKST-UBA79</strain>
    </source>
</reference>
<dbReference type="PANTHER" id="PTHR23504">
    <property type="entry name" value="MAJOR FACILITATOR SUPERFAMILY DOMAIN-CONTAINING PROTEIN 10"/>
    <property type="match status" value="1"/>
</dbReference>
<dbReference type="InterPro" id="IPR011701">
    <property type="entry name" value="MFS"/>
</dbReference>
<keyword evidence="4 6" id="KW-1133">Transmembrane helix</keyword>
<feature type="transmembrane region" description="Helical" evidence="6">
    <location>
        <begin position="227"/>
        <end position="249"/>
    </location>
</feature>
<sequence length="402" mass="44555">MFKKIFPIIALSFVNMLGFLILVPVLPFVIRELGYSDYYYGILLSIYPAAQFLAAPILGSLSDKYGRKPLLLVSQAGTAFSWVIFGISYYFYINGNFSYTLFFIALSRLFDGLTGGNISIANAYLSDITTKDEKSYAFGLNGASMGLALIVGPTLGSISSAGSLGYLGTAILALIISIITLGLIFKLSESLSEVDRRGDFENRLLKQLNIITRVVQFKNNKTIMDMFFIRFIFSFIMSTYSTLITLFIIDRFNFDKHKLGLYMLIVGVYLVFNQLVMVKKFVSKYGDYKTLFIGTLFMGIGFIMLTQLYNIVAYTLFYYIVNLGISLVFPTEKSILSNASDPKIQGEVMGVDEALGSLASIPAPVLGGLGYALLGPNSLLIVAFITLLFTVKLYPYLKKSSL</sequence>
<dbReference type="PRINTS" id="PR01035">
    <property type="entry name" value="TCRTETA"/>
</dbReference>
<dbReference type="CDD" id="cd17330">
    <property type="entry name" value="MFS_SLC46_TetA_like"/>
    <property type="match status" value="1"/>
</dbReference>
<dbReference type="InterPro" id="IPR001958">
    <property type="entry name" value="Tet-R_TetA/multi-R_MdtG-like"/>
</dbReference>
<feature type="transmembrane region" description="Helical" evidence="6">
    <location>
        <begin position="379"/>
        <end position="397"/>
    </location>
</feature>
<dbReference type="GO" id="GO:0016020">
    <property type="term" value="C:membrane"/>
    <property type="evidence" value="ECO:0007669"/>
    <property type="project" value="UniProtKB-SubCell"/>
</dbReference>
<dbReference type="Gene3D" id="1.20.1250.20">
    <property type="entry name" value="MFS general substrate transporter like domains"/>
    <property type="match status" value="1"/>
</dbReference>
<protein>
    <submittedName>
        <fullName evidence="8">MFS transporter</fullName>
    </submittedName>
</protein>
<organism evidence="8 9">
    <name type="scientific">candidate division WWE3 bacterium</name>
    <dbReference type="NCBI Taxonomy" id="2053526"/>
    <lineage>
        <taxon>Bacteria</taxon>
        <taxon>Katanobacteria</taxon>
    </lineage>
</organism>
<evidence type="ECO:0000313" key="8">
    <source>
        <dbReference type="EMBL" id="MCA9308517.1"/>
    </source>
</evidence>
<accession>A0A955ECN9</accession>
<keyword evidence="5 6" id="KW-0472">Membrane</keyword>
<dbReference type="SUPFAM" id="SSF103473">
    <property type="entry name" value="MFS general substrate transporter"/>
    <property type="match status" value="1"/>
</dbReference>
<evidence type="ECO:0000256" key="2">
    <source>
        <dbReference type="ARBA" id="ARBA00022448"/>
    </source>
</evidence>
<feature type="transmembrane region" description="Helical" evidence="6">
    <location>
        <begin position="261"/>
        <end position="278"/>
    </location>
</feature>
<feature type="domain" description="Major facilitator superfamily (MFS) profile" evidence="7">
    <location>
        <begin position="4"/>
        <end position="401"/>
    </location>
</feature>
<evidence type="ECO:0000313" key="9">
    <source>
        <dbReference type="Proteomes" id="UP000740557"/>
    </source>
</evidence>
<dbReference type="Pfam" id="PF07690">
    <property type="entry name" value="MFS_1"/>
    <property type="match status" value="1"/>
</dbReference>
<feature type="transmembrane region" description="Helical" evidence="6">
    <location>
        <begin position="164"/>
        <end position="187"/>
    </location>
</feature>
<dbReference type="Proteomes" id="UP000740557">
    <property type="component" value="Unassembled WGS sequence"/>
</dbReference>
<reference evidence="8" key="2">
    <citation type="journal article" date="2021" name="Microbiome">
        <title>Successional dynamics and alternative stable states in a saline activated sludge microbial community over 9 years.</title>
        <authorList>
            <person name="Wang Y."/>
            <person name="Ye J."/>
            <person name="Ju F."/>
            <person name="Liu L."/>
            <person name="Boyd J.A."/>
            <person name="Deng Y."/>
            <person name="Parks D.H."/>
            <person name="Jiang X."/>
            <person name="Yin X."/>
            <person name="Woodcroft B.J."/>
            <person name="Tyson G.W."/>
            <person name="Hugenholtz P."/>
            <person name="Polz M.F."/>
            <person name="Zhang T."/>
        </authorList>
    </citation>
    <scope>NUCLEOTIDE SEQUENCE</scope>
    <source>
        <strain evidence="8">HKST-UBA79</strain>
    </source>
</reference>
<feature type="transmembrane region" description="Helical" evidence="6">
    <location>
        <begin position="70"/>
        <end position="93"/>
    </location>
</feature>
<comment type="caution">
    <text evidence="8">The sequence shown here is derived from an EMBL/GenBank/DDBJ whole genome shotgun (WGS) entry which is preliminary data.</text>
</comment>
<evidence type="ECO:0000256" key="1">
    <source>
        <dbReference type="ARBA" id="ARBA00004141"/>
    </source>
</evidence>
<name>A0A955ECN9_UNCKA</name>
<feature type="transmembrane region" description="Helical" evidence="6">
    <location>
        <begin position="99"/>
        <end position="125"/>
    </location>
</feature>
<evidence type="ECO:0000256" key="6">
    <source>
        <dbReference type="SAM" id="Phobius"/>
    </source>
</evidence>
<dbReference type="PROSITE" id="PS50850">
    <property type="entry name" value="MFS"/>
    <property type="match status" value="1"/>
</dbReference>
<evidence type="ECO:0000259" key="7">
    <source>
        <dbReference type="PROSITE" id="PS50850"/>
    </source>
</evidence>
<dbReference type="GO" id="GO:0022857">
    <property type="term" value="F:transmembrane transporter activity"/>
    <property type="evidence" value="ECO:0007669"/>
    <property type="project" value="InterPro"/>
</dbReference>
<evidence type="ECO:0000256" key="3">
    <source>
        <dbReference type="ARBA" id="ARBA00022692"/>
    </source>
</evidence>
<proteinExistence type="predicted"/>